<evidence type="ECO:0000256" key="8">
    <source>
        <dbReference type="SAM" id="Phobius"/>
    </source>
</evidence>
<keyword evidence="4 8" id="KW-0812">Transmembrane</keyword>
<feature type="non-terminal residue" evidence="9">
    <location>
        <position position="1"/>
    </location>
</feature>
<sequence length="235" mass="26466">CWSCGLRGQRSICFTFTYSKFVNAYSVCSKYFTCISSVNFCQYIVAVAPSGVIAEKVLEVGKTSMAPQKGKQGTKGQKQILEENKQTIKFYSIMAAAALAVHLGVHMILWRDSITLSYMLLYAFSLLVYGGCIQTMRYMARASYSETGQLLDGGLDLNMVQAGMGEHLKDLIILTACIQTLSLVSTYAWFLWLVAPGYAFYLLWVNVLGPWFFQPAPPEVDDKKQRKLERKSRRH</sequence>
<evidence type="ECO:0000256" key="7">
    <source>
        <dbReference type="ARBA" id="ARBA00023136"/>
    </source>
</evidence>
<evidence type="ECO:0000256" key="5">
    <source>
        <dbReference type="ARBA" id="ARBA00022824"/>
    </source>
</evidence>
<dbReference type="EMBL" id="JO841259">
    <property type="protein sequence ID" value="AEO32876.1"/>
    <property type="molecule type" value="mRNA"/>
</dbReference>
<feature type="transmembrane region" description="Helical" evidence="8">
    <location>
        <begin position="88"/>
        <end position="109"/>
    </location>
</feature>
<dbReference type="PANTHER" id="PTHR13505:SF7">
    <property type="entry name" value="TRANSMEMBRANE PROTEIN 208"/>
    <property type="match status" value="1"/>
</dbReference>
<reference evidence="9" key="1">
    <citation type="journal article" date="2011" name="PLoS ONE">
        <title>A deep insight into the sialotranscriptome of the gulf coast tick, Amblyomma maculatum.</title>
        <authorList>
            <person name="Karim S."/>
            <person name="Singh P."/>
            <person name="Ribeiro J.M."/>
        </authorList>
    </citation>
    <scope>NUCLEOTIDE SEQUENCE</scope>
    <source>
        <tissue evidence="9">Salivary gland</tissue>
    </source>
</reference>
<comment type="similarity">
    <text evidence="2">Belongs to the TMEM208 family.</text>
</comment>
<feature type="transmembrane region" description="Helical" evidence="8">
    <location>
        <begin position="115"/>
        <end position="133"/>
    </location>
</feature>
<dbReference type="AlphaFoldDB" id="G3MHA8"/>
<dbReference type="PANTHER" id="PTHR13505">
    <property type="entry name" value="TRANSMEMBRANE PROTEIN 208"/>
    <property type="match status" value="1"/>
</dbReference>
<evidence type="ECO:0000256" key="6">
    <source>
        <dbReference type="ARBA" id="ARBA00022989"/>
    </source>
</evidence>
<evidence type="ECO:0000256" key="4">
    <source>
        <dbReference type="ARBA" id="ARBA00022692"/>
    </source>
</evidence>
<evidence type="ECO:0000313" key="9">
    <source>
        <dbReference type="EMBL" id="AEO32876.1"/>
    </source>
</evidence>
<organism evidence="9">
    <name type="scientific">Amblyomma maculatum</name>
    <name type="common">Gulf Coast tick</name>
    <dbReference type="NCBI Taxonomy" id="34609"/>
    <lineage>
        <taxon>Eukaryota</taxon>
        <taxon>Metazoa</taxon>
        <taxon>Ecdysozoa</taxon>
        <taxon>Arthropoda</taxon>
        <taxon>Chelicerata</taxon>
        <taxon>Arachnida</taxon>
        <taxon>Acari</taxon>
        <taxon>Parasitiformes</taxon>
        <taxon>Ixodida</taxon>
        <taxon>Ixodoidea</taxon>
        <taxon>Ixodidae</taxon>
        <taxon>Amblyomminae</taxon>
        <taxon>Amblyomma</taxon>
    </lineage>
</organism>
<keyword evidence="6 8" id="KW-1133">Transmembrane helix</keyword>
<dbReference type="Pfam" id="PF05620">
    <property type="entry name" value="TMEM208_SND2"/>
    <property type="match status" value="1"/>
</dbReference>
<comment type="subcellular location">
    <subcellularLocation>
        <location evidence="1">Endoplasmic reticulum membrane</location>
        <topology evidence="1">Multi-pass membrane protein</topology>
    </subcellularLocation>
</comment>
<keyword evidence="7 8" id="KW-0472">Membrane</keyword>
<dbReference type="GO" id="GO:0006624">
    <property type="term" value="P:vacuolar protein processing"/>
    <property type="evidence" value="ECO:0007669"/>
    <property type="project" value="TreeGrafter"/>
</dbReference>
<dbReference type="InterPro" id="IPR008506">
    <property type="entry name" value="SND2/TMEM208"/>
</dbReference>
<evidence type="ECO:0000256" key="2">
    <source>
        <dbReference type="ARBA" id="ARBA00009950"/>
    </source>
</evidence>
<keyword evidence="5" id="KW-0256">Endoplasmic reticulum</keyword>
<proteinExistence type="evidence at transcript level"/>
<dbReference type="GO" id="GO:0005789">
    <property type="term" value="C:endoplasmic reticulum membrane"/>
    <property type="evidence" value="ECO:0007669"/>
    <property type="project" value="UniProtKB-SubCell"/>
</dbReference>
<evidence type="ECO:0000256" key="3">
    <source>
        <dbReference type="ARBA" id="ARBA00015033"/>
    </source>
</evidence>
<evidence type="ECO:0000256" key="1">
    <source>
        <dbReference type="ARBA" id="ARBA00004477"/>
    </source>
</evidence>
<accession>G3MHA8</accession>
<name>G3MHA8_AMBMU</name>
<protein>
    <recommendedName>
        <fullName evidence="3">Transmembrane protein 208</fullName>
    </recommendedName>
</protein>
<dbReference type="GO" id="GO:0005773">
    <property type="term" value="C:vacuole"/>
    <property type="evidence" value="ECO:0007669"/>
    <property type="project" value="GOC"/>
</dbReference>